<dbReference type="InterPro" id="IPR032675">
    <property type="entry name" value="LRR_dom_sf"/>
</dbReference>
<feature type="compositionally biased region" description="Polar residues" evidence="1">
    <location>
        <begin position="1"/>
        <end position="11"/>
    </location>
</feature>
<protein>
    <recommendedName>
        <fullName evidence="4">Peptidase C1A papain C-terminal domain-containing protein</fullName>
    </recommendedName>
</protein>
<gene>
    <name evidence="2" type="ORF">M9Y10_024278</name>
</gene>
<evidence type="ECO:0000256" key="1">
    <source>
        <dbReference type="SAM" id="MobiDB-lite"/>
    </source>
</evidence>
<organism evidence="2 3">
    <name type="scientific">Tritrichomonas musculus</name>
    <dbReference type="NCBI Taxonomy" id="1915356"/>
    <lineage>
        <taxon>Eukaryota</taxon>
        <taxon>Metamonada</taxon>
        <taxon>Parabasalia</taxon>
        <taxon>Tritrichomonadida</taxon>
        <taxon>Tritrichomonadidae</taxon>
        <taxon>Tritrichomonas</taxon>
    </lineage>
</organism>
<dbReference type="SUPFAM" id="SSF54001">
    <property type="entry name" value="Cysteine proteinases"/>
    <property type="match status" value="1"/>
</dbReference>
<feature type="region of interest" description="Disordered" evidence="1">
    <location>
        <begin position="1"/>
        <end position="27"/>
    </location>
</feature>
<evidence type="ECO:0008006" key="4">
    <source>
        <dbReference type="Google" id="ProtNLM"/>
    </source>
</evidence>
<keyword evidence="3" id="KW-1185">Reference proteome</keyword>
<dbReference type="InterPro" id="IPR038765">
    <property type="entry name" value="Papain-like_cys_pep_sf"/>
</dbReference>
<reference evidence="2 3" key="1">
    <citation type="submission" date="2024-04" db="EMBL/GenBank/DDBJ databases">
        <title>Tritrichomonas musculus Genome.</title>
        <authorList>
            <person name="Alves-Ferreira E."/>
            <person name="Grigg M."/>
            <person name="Lorenzi H."/>
            <person name="Galac M."/>
        </authorList>
    </citation>
    <scope>NUCLEOTIDE SEQUENCE [LARGE SCALE GENOMIC DNA]</scope>
    <source>
        <strain evidence="2 3">EAF2021</strain>
    </source>
</reference>
<dbReference type="Gene3D" id="3.80.10.10">
    <property type="entry name" value="Ribonuclease Inhibitor"/>
    <property type="match status" value="1"/>
</dbReference>
<evidence type="ECO:0000313" key="2">
    <source>
        <dbReference type="EMBL" id="KAK8844420.1"/>
    </source>
</evidence>
<comment type="caution">
    <text evidence="2">The sequence shown here is derived from an EMBL/GenBank/DDBJ whole genome shotgun (WGS) entry which is preliminary data.</text>
</comment>
<evidence type="ECO:0000313" key="3">
    <source>
        <dbReference type="Proteomes" id="UP001470230"/>
    </source>
</evidence>
<dbReference type="Gene3D" id="3.90.70.10">
    <property type="entry name" value="Cysteine proteinases"/>
    <property type="match status" value="1"/>
</dbReference>
<proteinExistence type="predicted"/>
<name>A0ABR2HCJ0_9EUKA</name>
<dbReference type="Proteomes" id="UP001470230">
    <property type="component" value="Unassembled WGS sequence"/>
</dbReference>
<accession>A0ABR2HCJ0</accession>
<sequence>MKLTNKNDNQDSSLKKSGGKNSSFPNKCNPEITEKEISCFFDTYFRNRNSEIKSQSIDIKIQEMLTIAKIICSSEFRNSFSSKESIQQMSDLHQRIFEETYIMTPLKYNYWRDGIIYDQLFPTTNQQEQPVCWAHAISSLIVLSMRRIVGRDEIDFEELKNSLIKDFGSKEQNVTEVLRKILPKYNDQITNELYKKFSCLQFTEIFDENQINLFNPYGSYLLYLLSFYLAGEKWHDFSIFCCNPNNYKKFLKAEDLCITKQDDKYRTDDGGHCVLLIGADMASFTCLNSWGKHWGNNGIFTISRNSIPNLVFHCIFFLESDLTDDDRSCYEIRKKDAIETFYHIIDNTNILPENIDNDEIKRIVVKYKDEVINEVKDMLIDFCEDFWRYGKESVFRKQKLSFNMSINEFNKIKLTGQIKVLRHLINYLEGFRNEFFTKMKNLLEFLQSKNLTKLSIEISNDDNKNLIDIDNKQMIIFNSWTIEKILENNLMKSNELIELMNNFENIKFEFIYSNPVLHKNVYNEFKNNIGRLNNKFDIKIYFKNINNIRQTFCNDKNINDVELHSSVFEIGHDSFNGCSSLRKVKIPSSVISIALR</sequence>
<dbReference type="EMBL" id="JAPFFF010000032">
    <property type="protein sequence ID" value="KAK8844420.1"/>
    <property type="molecule type" value="Genomic_DNA"/>
</dbReference>